<feature type="domain" description="TraK N-terminal" evidence="1">
    <location>
        <begin position="58"/>
        <end position="148"/>
    </location>
</feature>
<sequence length="265" mass="28942">MPMAASTSAPTKRWKTMIHAFSSHNTSAVALRRSAAALVLVASSILSPAARCVQIVDAADGTTVYLKISSRDITRIALDRGRIDAFRFRAGELAYEPDDETGQLFVTVPEGATKPVNAFLTTDAGHTVTLLLQPADVPADSIILRQPAAPRHGTGETRSTDYVAAQRRLIVALAADEIPRRAEVRELSTPVLLWKEVGMSLRRTLTTDTLVAERYLIDNRSMAVVTLEEREFYRPGVNAVGIERLSLAPGDTSALYVVRERSRDD</sequence>
<dbReference type="InterPro" id="IPR055397">
    <property type="entry name" value="TraK_C"/>
</dbReference>
<evidence type="ECO:0000259" key="2">
    <source>
        <dbReference type="Pfam" id="PF23536"/>
    </source>
</evidence>
<evidence type="ECO:0000259" key="1">
    <source>
        <dbReference type="Pfam" id="PF06586"/>
    </source>
</evidence>
<keyword evidence="4" id="KW-1185">Reference proteome</keyword>
<gene>
    <name evidence="3" type="ORF">FCL38_00450</name>
</gene>
<dbReference type="InterPro" id="IPR010563">
    <property type="entry name" value="TraK_N"/>
</dbReference>
<dbReference type="EMBL" id="CP040017">
    <property type="protein sequence ID" value="QCP09074.1"/>
    <property type="molecule type" value="Genomic_DNA"/>
</dbReference>
<organism evidence="3 4">
    <name type="scientific">Pseudoduganella umbonata</name>
    <dbReference type="NCBI Taxonomy" id="864828"/>
    <lineage>
        <taxon>Bacteria</taxon>
        <taxon>Pseudomonadati</taxon>
        <taxon>Pseudomonadota</taxon>
        <taxon>Betaproteobacteria</taxon>
        <taxon>Burkholderiales</taxon>
        <taxon>Oxalobacteraceae</taxon>
        <taxon>Telluria group</taxon>
        <taxon>Pseudoduganella</taxon>
    </lineage>
</organism>
<dbReference type="Proteomes" id="UP000298763">
    <property type="component" value="Chromosome"/>
</dbReference>
<dbReference type="Pfam" id="PF23536">
    <property type="entry name" value="TraK_C"/>
    <property type="match status" value="1"/>
</dbReference>
<evidence type="ECO:0000313" key="3">
    <source>
        <dbReference type="EMBL" id="QCP09074.1"/>
    </source>
</evidence>
<feature type="domain" description="TraK C-terminal" evidence="2">
    <location>
        <begin position="163"/>
        <end position="259"/>
    </location>
</feature>
<dbReference type="Pfam" id="PF06586">
    <property type="entry name" value="TraK_N"/>
    <property type="match status" value="1"/>
</dbReference>
<evidence type="ECO:0008006" key="5">
    <source>
        <dbReference type="Google" id="ProtNLM"/>
    </source>
</evidence>
<protein>
    <recommendedName>
        <fullName evidence="5">Conjugal transfer protein TraK</fullName>
    </recommendedName>
</protein>
<accession>A0ABX5UB99</accession>
<evidence type="ECO:0000313" key="4">
    <source>
        <dbReference type="Proteomes" id="UP000298763"/>
    </source>
</evidence>
<reference evidence="3 4" key="1">
    <citation type="submission" date="2019-05" db="EMBL/GenBank/DDBJ databases">
        <title>Draft Genome Sequences of Six Type Strains of the Genus Massilia.</title>
        <authorList>
            <person name="Miess H."/>
            <person name="Frediansyhah A."/>
            <person name="Gross H."/>
        </authorList>
    </citation>
    <scope>NUCLEOTIDE SEQUENCE [LARGE SCALE GENOMIC DNA]</scope>
    <source>
        <strain evidence="3 4">DSMZ 26121</strain>
    </source>
</reference>
<proteinExistence type="predicted"/>
<name>A0ABX5UB99_9BURK</name>